<dbReference type="EMBL" id="OZ034821">
    <property type="protein sequence ID" value="CAL1409390.1"/>
    <property type="molecule type" value="Genomic_DNA"/>
</dbReference>
<organism evidence="1 2">
    <name type="scientific">Linum trigynum</name>
    <dbReference type="NCBI Taxonomy" id="586398"/>
    <lineage>
        <taxon>Eukaryota</taxon>
        <taxon>Viridiplantae</taxon>
        <taxon>Streptophyta</taxon>
        <taxon>Embryophyta</taxon>
        <taxon>Tracheophyta</taxon>
        <taxon>Spermatophyta</taxon>
        <taxon>Magnoliopsida</taxon>
        <taxon>eudicotyledons</taxon>
        <taxon>Gunneridae</taxon>
        <taxon>Pentapetalae</taxon>
        <taxon>rosids</taxon>
        <taxon>fabids</taxon>
        <taxon>Malpighiales</taxon>
        <taxon>Linaceae</taxon>
        <taxon>Linum</taxon>
    </lineage>
</organism>
<evidence type="ECO:0000313" key="2">
    <source>
        <dbReference type="Proteomes" id="UP001497516"/>
    </source>
</evidence>
<dbReference type="Proteomes" id="UP001497516">
    <property type="component" value="Chromosome 8"/>
</dbReference>
<dbReference type="InterPro" id="IPR029063">
    <property type="entry name" value="SAM-dependent_MTases_sf"/>
</dbReference>
<proteinExistence type="predicted"/>
<dbReference type="AlphaFoldDB" id="A0AAV2GIL8"/>
<accession>A0AAV2GIL8</accession>
<reference evidence="1 2" key="1">
    <citation type="submission" date="2024-04" db="EMBL/GenBank/DDBJ databases">
        <authorList>
            <person name="Fracassetti M."/>
        </authorList>
    </citation>
    <scope>NUCLEOTIDE SEQUENCE [LARGE SCALE GENOMIC DNA]</scope>
</reference>
<dbReference type="PANTHER" id="PTHR35276">
    <property type="entry name" value="S-ADENOSYL-L-METHIONINE-DEPENDENT METHYLTRANSFERASES SUPERFAMILY PROTEIN"/>
    <property type="match status" value="1"/>
</dbReference>
<dbReference type="Pfam" id="PF06962">
    <property type="entry name" value="rRNA_methylase"/>
    <property type="match status" value="1"/>
</dbReference>
<dbReference type="Gene3D" id="3.40.50.150">
    <property type="entry name" value="Vaccinia Virus protein VP39"/>
    <property type="match status" value="1"/>
</dbReference>
<protein>
    <recommendedName>
        <fullName evidence="3">rRNA methylase YtqB</fullName>
    </recommendedName>
</protein>
<keyword evidence="2" id="KW-1185">Reference proteome</keyword>
<dbReference type="PANTHER" id="PTHR35276:SF1">
    <property type="entry name" value="TRNA (MNM(5)S(2)U34)-METHYLTRANSFERASE, CHLOROPLASTIC"/>
    <property type="match status" value="1"/>
</dbReference>
<sequence length="318" mass="34821">MGPQQDIIHLSPHLRPNRIREFVTYLGADCQEIQRGKETEMSGLRRCCYGFPSLHCFATVHKTLISYRCSDSRLLLPTTASPLNFRRPISVSAPLKKRSFSAPAIAPAVDYPLSGVDDVLVGYLSGKKKATEVAHLVWRRVVQPGDTVVDATCGNGHDTLEMVKMVADESGRGRVYGLDIQKDALDTTSSLLNESLSPRERALVKLSGICHSRMEEIVPENSPVRLVAFNLGYLPGGNKNIITVPQTTRLALDAAKRILLAPGGLISLVVYVGHPGGRDELEAVEGFASGLPADEWSCCKFQMLNRPSAPVLVFLFKR</sequence>
<name>A0AAV2GIL8_9ROSI</name>
<dbReference type="SUPFAM" id="SSF53335">
    <property type="entry name" value="S-adenosyl-L-methionine-dependent methyltransferases"/>
    <property type="match status" value="1"/>
</dbReference>
<dbReference type="InterPro" id="IPR010719">
    <property type="entry name" value="MnmM_MeTrfase"/>
</dbReference>
<gene>
    <name evidence="1" type="ORF">LTRI10_LOCUS48893</name>
</gene>
<evidence type="ECO:0000313" key="1">
    <source>
        <dbReference type="EMBL" id="CAL1409390.1"/>
    </source>
</evidence>
<evidence type="ECO:0008006" key="3">
    <source>
        <dbReference type="Google" id="ProtNLM"/>
    </source>
</evidence>